<gene>
    <name evidence="1" type="ORF">THAOC_22846</name>
</gene>
<name>K0RTH1_THAOC</name>
<accession>K0RTH1</accession>
<reference evidence="1 2" key="1">
    <citation type="journal article" date="2012" name="Genome Biol.">
        <title>Genome and low-iron response of an oceanic diatom adapted to chronic iron limitation.</title>
        <authorList>
            <person name="Lommer M."/>
            <person name="Specht M."/>
            <person name="Roy A.S."/>
            <person name="Kraemer L."/>
            <person name="Andreson R."/>
            <person name="Gutowska M.A."/>
            <person name="Wolf J."/>
            <person name="Bergner S.V."/>
            <person name="Schilhabel M.B."/>
            <person name="Klostermeier U.C."/>
            <person name="Beiko R.G."/>
            <person name="Rosenstiel P."/>
            <person name="Hippler M."/>
            <person name="Laroche J."/>
        </authorList>
    </citation>
    <scope>NUCLEOTIDE SEQUENCE [LARGE SCALE GENOMIC DNA]</scope>
    <source>
        <strain evidence="1 2">CCMP1005</strain>
    </source>
</reference>
<comment type="caution">
    <text evidence="1">The sequence shown here is derived from an EMBL/GenBank/DDBJ whole genome shotgun (WGS) entry which is preliminary data.</text>
</comment>
<dbReference type="AlphaFoldDB" id="K0RTH1"/>
<organism evidence="1 2">
    <name type="scientific">Thalassiosira oceanica</name>
    <name type="common">Marine diatom</name>
    <dbReference type="NCBI Taxonomy" id="159749"/>
    <lineage>
        <taxon>Eukaryota</taxon>
        <taxon>Sar</taxon>
        <taxon>Stramenopiles</taxon>
        <taxon>Ochrophyta</taxon>
        <taxon>Bacillariophyta</taxon>
        <taxon>Coscinodiscophyceae</taxon>
        <taxon>Thalassiosirophycidae</taxon>
        <taxon>Thalassiosirales</taxon>
        <taxon>Thalassiosiraceae</taxon>
        <taxon>Thalassiosira</taxon>
    </lineage>
</organism>
<keyword evidence="2" id="KW-1185">Reference proteome</keyword>
<evidence type="ECO:0000313" key="1">
    <source>
        <dbReference type="EMBL" id="EJK57143.1"/>
    </source>
</evidence>
<sequence length="74" mass="8499">KICGERLYATVEAKYDKLDKFQQYGQVMLFLAIREATLLDEATLKTVEEWVQHDDLGQLYGGDLTTLIEVISLF</sequence>
<protein>
    <submittedName>
        <fullName evidence="1">Uncharacterized protein</fullName>
    </submittedName>
</protein>
<dbReference type="EMBL" id="AGNL01029336">
    <property type="protein sequence ID" value="EJK57143.1"/>
    <property type="molecule type" value="Genomic_DNA"/>
</dbReference>
<feature type="non-terminal residue" evidence="1">
    <location>
        <position position="1"/>
    </location>
</feature>
<evidence type="ECO:0000313" key="2">
    <source>
        <dbReference type="Proteomes" id="UP000266841"/>
    </source>
</evidence>
<proteinExistence type="predicted"/>
<dbReference type="Proteomes" id="UP000266841">
    <property type="component" value="Unassembled WGS sequence"/>
</dbReference>